<dbReference type="SFLD" id="SFLDS00029">
    <property type="entry name" value="Radical_SAM"/>
    <property type="match status" value="1"/>
</dbReference>
<protein>
    <recommendedName>
        <fullName evidence="5">GTP 3',8-cyclase</fullName>
        <ecNumber evidence="5">4.1.99.22</ecNumber>
    </recommendedName>
</protein>
<dbReference type="SUPFAM" id="SSF55040">
    <property type="entry name" value="Molybdenum cofactor biosynthesis protein C, MoaC"/>
    <property type="match status" value="1"/>
</dbReference>
<evidence type="ECO:0000313" key="17">
    <source>
        <dbReference type="EMBL" id="CAE0258712.1"/>
    </source>
</evidence>
<dbReference type="InterPro" id="IPR013785">
    <property type="entry name" value="Aldolase_TIM"/>
</dbReference>
<comment type="cofactor">
    <cofactor evidence="1">
        <name>[4Fe-4S] cluster</name>
        <dbReference type="ChEBI" id="CHEBI:49883"/>
    </cofactor>
</comment>
<organism evidence="17">
    <name type="scientific">Palpitomonas bilix</name>
    <dbReference type="NCBI Taxonomy" id="652834"/>
    <lineage>
        <taxon>Eukaryota</taxon>
        <taxon>Eukaryota incertae sedis</taxon>
    </lineage>
</organism>
<keyword evidence="6" id="KW-0004">4Fe-4S</keyword>
<evidence type="ECO:0000256" key="1">
    <source>
        <dbReference type="ARBA" id="ARBA00001966"/>
    </source>
</evidence>
<evidence type="ECO:0000256" key="7">
    <source>
        <dbReference type="ARBA" id="ARBA00022691"/>
    </source>
</evidence>
<dbReference type="GO" id="GO:0006777">
    <property type="term" value="P:Mo-molybdopterin cofactor biosynthetic process"/>
    <property type="evidence" value="ECO:0007669"/>
    <property type="project" value="UniProtKB-KW"/>
</dbReference>
<evidence type="ECO:0000256" key="3">
    <source>
        <dbReference type="ARBA" id="ARBA00008484"/>
    </source>
</evidence>
<evidence type="ECO:0000256" key="5">
    <source>
        <dbReference type="ARBA" id="ARBA00012167"/>
    </source>
</evidence>
<keyword evidence="14" id="KW-0456">Lyase</keyword>
<accession>A0A7S3GBI2</accession>
<dbReference type="InterPro" id="IPR010505">
    <property type="entry name" value="MoaA_twitch"/>
</dbReference>
<comment type="similarity">
    <text evidence="4">In the N-terminal section; belongs to the radical SAM superfamily. MoaA family.</text>
</comment>
<dbReference type="InterPro" id="IPR058240">
    <property type="entry name" value="rSAM_sf"/>
</dbReference>
<dbReference type="InterPro" id="IPR013483">
    <property type="entry name" value="MoaA"/>
</dbReference>
<keyword evidence="11" id="KW-0411">Iron-sulfur</keyword>
<dbReference type="GO" id="GO:0061799">
    <property type="term" value="F:cyclic pyranopterin monophosphate synthase activity"/>
    <property type="evidence" value="ECO:0007669"/>
    <property type="project" value="TreeGrafter"/>
</dbReference>
<comment type="similarity">
    <text evidence="3">In the C-terminal section; belongs to the MoaC family.</text>
</comment>
<keyword evidence="12" id="KW-0342">GTP-binding</keyword>
<dbReference type="InterPro" id="IPR040064">
    <property type="entry name" value="MoaA-like"/>
</dbReference>
<proteinExistence type="inferred from homology"/>
<evidence type="ECO:0000256" key="6">
    <source>
        <dbReference type="ARBA" id="ARBA00022485"/>
    </source>
</evidence>
<evidence type="ECO:0000259" key="16">
    <source>
        <dbReference type="PROSITE" id="PS51918"/>
    </source>
</evidence>
<dbReference type="GO" id="GO:0005525">
    <property type="term" value="F:GTP binding"/>
    <property type="evidence" value="ECO:0007669"/>
    <property type="project" value="UniProtKB-KW"/>
</dbReference>
<sequence length="598" mass="65528">MPCSGMQSWSPTFALMRGTRSLLSSGSQMLQLKELAAKCRSQLVSPSAALTDSFGRFHNYLRISLTERCNLRCQYCMPEQGIDLTQNADLLQTDELLKLAKVFTSLGVDKVRLTGGEPLVRKDFLDVFEGLSSDEKITSLGLTTNGITLSRHLPKMVDMAGLDRLRINISLDTLSDKKYAFISRRNGYDKVMRSIDDCISAGLSSLKVNVVVMRNVNEDEVLDFVEFTKDRDIEVRFIEYMPFDDNKWSAKKMVSYAEMLDMIKRKYPLQRAVGDVNDTSKVYHVPGHAGRVGFITSMSDHFCGGCNRIRLLADGNLKVCLFGANEISLRDALRWGLPEEDISALVHGALLKKKFKHAGLLGGGERARHLRMQGRTTARWRAGVHAVPAFVEERLQSGTLYRSPAAAPSVRFVHGSAAPPPPPPREGKSGVALSHFGEDGRVGMVDVSSKGETKRVATAEGWLRLPKEVVECIEGSRMKKFSTVSELEAICKIAGIQAAKKTSDLVPMCHPLLLSQVDVRVTYRGSEGLYVLAKVVVSGKTGVEMEALTAVSVSLLTGYDMLKAAGKGMEIEGVRLLKKEGGKGGTYVSSSSPLSPPS</sequence>
<dbReference type="PANTHER" id="PTHR22960">
    <property type="entry name" value="MOLYBDOPTERIN COFACTOR SYNTHESIS PROTEIN A"/>
    <property type="match status" value="1"/>
</dbReference>
<dbReference type="InterPro" id="IPR050105">
    <property type="entry name" value="MoCo_biosynth_MoaA/MoaC"/>
</dbReference>
<evidence type="ECO:0000256" key="8">
    <source>
        <dbReference type="ARBA" id="ARBA00022723"/>
    </source>
</evidence>
<evidence type="ECO:0000256" key="13">
    <source>
        <dbReference type="ARBA" id="ARBA00023150"/>
    </source>
</evidence>
<dbReference type="Gene3D" id="3.30.70.640">
    <property type="entry name" value="Molybdopterin cofactor biosynthesis C (MoaC) domain"/>
    <property type="match status" value="1"/>
</dbReference>
<keyword evidence="9" id="KW-0547">Nucleotide-binding</keyword>
<reference evidence="17" key="1">
    <citation type="submission" date="2021-01" db="EMBL/GenBank/DDBJ databases">
        <authorList>
            <person name="Corre E."/>
            <person name="Pelletier E."/>
            <person name="Niang G."/>
            <person name="Scheremetjew M."/>
            <person name="Finn R."/>
            <person name="Kale V."/>
            <person name="Holt S."/>
            <person name="Cochrane G."/>
            <person name="Meng A."/>
            <person name="Brown T."/>
            <person name="Cohen L."/>
        </authorList>
    </citation>
    <scope>NUCLEOTIDE SEQUENCE</scope>
    <source>
        <strain evidence="17">NIES-2562</strain>
    </source>
</reference>
<gene>
    <name evidence="17" type="ORF">PBIL07802_LOCUS20978</name>
</gene>
<dbReference type="Pfam" id="PF01967">
    <property type="entry name" value="MoaC"/>
    <property type="match status" value="1"/>
</dbReference>
<dbReference type="SMART" id="SM00729">
    <property type="entry name" value="Elp3"/>
    <property type="match status" value="1"/>
</dbReference>
<dbReference type="Pfam" id="PF04055">
    <property type="entry name" value="Radical_SAM"/>
    <property type="match status" value="1"/>
</dbReference>
<dbReference type="InterPro" id="IPR023045">
    <property type="entry name" value="MoaC"/>
</dbReference>
<dbReference type="PROSITE" id="PS51918">
    <property type="entry name" value="RADICAL_SAM"/>
    <property type="match status" value="1"/>
</dbReference>
<dbReference type="InterPro" id="IPR006638">
    <property type="entry name" value="Elp3/MiaA/NifB-like_rSAM"/>
</dbReference>
<dbReference type="EC" id="4.1.99.22" evidence="5"/>
<dbReference type="GO" id="GO:0061798">
    <property type="term" value="F:GTP 3',8'-cyclase activity"/>
    <property type="evidence" value="ECO:0007669"/>
    <property type="project" value="UniProtKB-EC"/>
</dbReference>
<evidence type="ECO:0000256" key="11">
    <source>
        <dbReference type="ARBA" id="ARBA00023014"/>
    </source>
</evidence>
<dbReference type="SUPFAM" id="SSF102114">
    <property type="entry name" value="Radical SAM enzymes"/>
    <property type="match status" value="1"/>
</dbReference>
<keyword evidence="7" id="KW-0949">S-adenosyl-L-methionine</keyword>
<comment type="catalytic activity">
    <reaction evidence="15">
        <text>GTP + AH2 + S-adenosyl-L-methionine = (8S)-3',8-cyclo-7,8-dihydroguanosine 5'-triphosphate + 5'-deoxyadenosine + L-methionine + A + H(+)</text>
        <dbReference type="Rhea" id="RHEA:49576"/>
        <dbReference type="ChEBI" id="CHEBI:13193"/>
        <dbReference type="ChEBI" id="CHEBI:15378"/>
        <dbReference type="ChEBI" id="CHEBI:17319"/>
        <dbReference type="ChEBI" id="CHEBI:17499"/>
        <dbReference type="ChEBI" id="CHEBI:37565"/>
        <dbReference type="ChEBI" id="CHEBI:57844"/>
        <dbReference type="ChEBI" id="CHEBI:59789"/>
        <dbReference type="ChEBI" id="CHEBI:131766"/>
        <dbReference type="EC" id="4.1.99.22"/>
    </reaction>
</comment>
<dbReference type="UniPathway" id="UPA00344"/>
<name>A0A7S3GBI2_9EUKA</name>
<dbReference type="CDD" id="cd01335">
    <property type="entry name" value="Radical_SAM"/>
    <property type="match status" value="1"/>
</dbReference>
<dbReference type="SFLD" id="SFLDG01386">
    <property type="entry name" value="main_SPASM_domain-containing"/>
    <property type="match status" value="1"/>
</dbReference>
<keyword evidence="10" id="KW-0408">Iron</keyword>
<dbReference type="GO" id="GO:0051539">
    <property type="term" value="F:4 iron, 4 sulfur cluster binding"/>
    <property type="evidence" value="ECO:0007669"/>
    <property type="project" value="UniProtKB-KW"/>
</dbReference>
<evidence type="ECO:0000256" key="9">
    <source>
        <dbReference type="ARBA" id="ARBA00022741"/>
    </source>
</evidence>
<dbReference type="AlphaFoldDB" id="A0A7S3GBI2"/>
<dbReference type="InterPro" id="IPR000385">
    <property type="entry name" value="MoaA_NifB_PqqE_Fe-S-bd_CS"/>
</dbReference>
<dbReference type="InterPro" id="IPR007197">
    <property type="entry name" value="rSAM"/>
</dbReference>
<evidence type="ECO:0000256" key="12">
    <source>
        <dbReference type="ARBA" id="ARBA00023134"/>
    </source>
</evidence>
<evidence type="ECO:0000256" key="14">
    <source>
        <dbReference type="ARBA" id="ARBA00023239"/>
    </source>
</evidence>
<evidence type="ECO:0000256" key="10">
    <source>
        <dbReference type="ARBA" id="ARBA00023004"/>
    </source>
</evidence>
<dbReference type="SFLD" id="SFLDG01067">
    <property type="entry name" value="SPASM/twitch_domain_containing"/>
    <property type="match status" value="1"/>
</dbReference>
<dbReference type="PROSITE" id="PS01305">
    <property type="entry name" value="MOAA_NIFB_PQQE"/>
    <property type="match status" value="1"/>
</dbReference>
<dbReference type="SFLD" id="SFLDG01383">
    <property type="entry name" value="cyclic_pyranopterin_phosphate"/>
    <property type="match status" value="1"/>
</dbReference>
<dbReference type="Gene3D" id="3.20.20.70">
    <property type="entry name" value="Aldolase class I"/>
    <property type="match status" value="1"/>
</dbReference>
<dbReference type="PANTHER" id="PTHR22960:SF0">
    <property type="entry name" value="MOLYBDENUM COFACTOR BIOSYNTHESIS PROTEIN 1"/>
    <property type="match status" value="1"/>
</dbReference>
<dbReference type="InterPro" id="IPR036522">
    <property type="entry name" value="MoaC_sf"/>
</dbReference>
<dbReference type="GO" id="GO:0046872">
    <property type="term" value="F:metal ion binding"/>
    <property type="evidence" value="ECO:0007669"/>
    <property type="project" value="UniProtKB-KW"/>
</dbReference>
<evidence type="ECO:0000256" key="2">
    <source>
        <dbReference type="ARBA" id="ARBA00005046"/>
    </source>
</evidence>
<dbReference type="Pfam" id="PF06463">
    <property type="entry name" value="Mob_synth_C"/>
    <property type="match status" value="1"/>
</dbReference>
<dbReference type="NCBIfam" id="TIGR02666">
    <property type="entry name" value="moaA"/>
    <property type="match status" value="1"/>
</dbReference>
<evidence type="ECO:0000256" key="15">
    <source>
        <dbReference type="ARBA" id="ARBA00048697"/>
    </source>
</evidence>
<dbReference type="NCBIfam" id="NF006870">
    <property type="entry name" value="PRK09364.1"/>
    <property type="match status" value="1"/>
</dbReference>
<evidence type="ECO:0000256" key="4">
    <source>
        <dbReference type="ARBA" id="ARBA00009862"/>
    </source>
</evidence>
<dbReference type="NCBIfam" id="TIGR00581">
    <property type="entry name" value="moaC"/>
    <property type="match status" value="1"/>
</dbReference>
<keyword evidence="8" id="KW-0479">Metal-binding</keyword>
<keyword evidence="13" id="KW-0501">Molybdenum cofactor biosynthesis</keyword>
<dbReference type="CDD" id="cd21117">
    <property type="entry name" value="Twitch_MoaA"/>
    <property type="match status" value="1"/>
</dbReference>
<dbReference type="InterPro" id="IPR002820">
    <property type="entry name" value="Mopterin_CF_biosynth-C_dom"/>
</dbReference>
<feature type="domain" description="Radical SAM core" evidence="16">
    <location>
        <begin position="53"/>
        <end position="278"/>
    </location>
</feature>
<dbReference type="EMBL" id="HBIB01032406">
    <property type="protein sequence ID" value="CAE0258712.1"/>
    <property type="molecule type" value="Transcribed_RNA"/>
</dbReference>
<comment type="pathway">
    <text evidence="2">Cofactor biosynthesis; molybdopterin biosynthesis.</text>
</comment>